<gene>
    <name evidence="6" type="ORF">R5R35_002672</name>
</gene>
<comment type="caution">
    <text evidence="6">The sequence shown here is derived from an EMBL/GenBank/DDBJ whole genome shotgun (WGS) entry which is preliminary data.</text>
</comment>
<name>A0AAN9VWB4_9ORTH</name>
<dbReference type="Gene3D" id="1.20.140.150">
    <property type="match status" value="1"/>
</dbReference>
<dbReference type="PANTHER" id="PTHR12489:SF1">
    <property type="entry name" value="LP10272P"/>
    <property type="match status" value="1"/>
</dbReference>
<accession>A0AAN9VWB4</accession>
<dbReference type="InterPro" id="IPR019372">
    <property type="entry name" value="LHFPL"/>
</dbReference>
<evidence type="ECO:0000313" key="7">
    <source>
        <dbReference type="Proteomes" id="UP001378592"/>
    </source>
</evidence>
<feature type="transmembrane region" description="Helical" evidence="5">
    <location>
        <begin position="134"/>
        <end position="153"/>
    </location>
</feature>
<dbReference type="Proteomes" id="UP001378592">
    <property type="component" value="Unassembled WGS sequence"/>
</dbReference>
<keyword evidence="7" id="KW-1185">Reference proteome</keyword>
<sequence>MGSKVEYVESSHMYATNYVRNSKAIGVLWGVFSICYAIIVAVAFATPEWLGDPAAVASDHSARFGLFARCYYRTGAEGGPDCQGGLDELTSLPTVAWQLAAVLVALAALFALLAVAAMLLFFFLPATAVFRSAAWIQLFSALTLTAGVAAYPAGWDAPEVKLTCGTAAGLYEPGGCRLRWAFLLAAVGCLDAAVLAALAFILAARHVRLQAEPGPPPGAASLYKGEVNNGFVGDAHSVAGSRKSLNLHPVLLMPGNEADRFSEFSGRTAGGRSKSSAYRGAEYAPSIQNFQL</sequence>
<evidence type="ECO:0000256" key="1">
    <source>
        <dbReference type="ARBA" id="ARBA00004141"/>
    </source>
</evidence>
<evidence type="ECO:0000256" key="3">
    <source>
        <dbReference type="ARBA" id="ARBA00022989"/>
    </source>
</evidence>
<dbReference type="GO" id="GO:0005886">
    <property type="term" value="C:plasma membrane"/>
    <property type="evidence" value="ECO:0007669"/>
    <property type="project" value="TreeGrafter"/>
</dbReference>
<feature type="transmembrane region" description="Helical" evidence="5">
    <location>
        <begin position="24"/>
        <end position="45"/>
    </location>
</feature>
<keyword evidence="4 5" id="KW-0472">Membrane</keyword>
<comment type="subcellular location">
    <subcellularLocation>
        <location evidence="1">Membrane</location>
        <topology evidence="1">Multi-pass membrane protein</topology>
    </subcellularLocation>
</comment>
<proteinExistence type="predicted"/>
<protein>
    <recommendedName>
        <fullName evidence="8">Lipoma HMGIC fusion partner-like 3 protein</fullName>
    </recommendedName>
</protein>
<evidence type="ECO:0008006" key="8">
    <source>
        <dbReference type="Google" id="ProtNLM"/>
    </source>
</evidence>
<dbReference type="PANTHER" id="PTHR12489">
    <property type="entry name" value="LIPOMA HMGIC FUSION PARTNER-LIKE PROTEIN"/>
    <property type="match status" value="1"/>
</dbReference>
<feature type="transmembrane region" description="Helical" evidence="5">
    <location>
        <begin position="95"/>
        <end position="122"/>
    </location>
</feature>
<organism evidence="6 7">
    <name type="scientific">Gryllus longicercus</name>
    <dbReference type="NCBI Taxonomy" id="2509291"/>
    <lineage>
        <taxon>Eukaryota</taxon>
        <taxon>Metazoa</taxon>
        <taxon>Ecdysozoa</taxon>
        <taxon>Arthropoda</taxon>
        <taxon>Hexapoda</taxon>
        <taxon>Insecta</taxon>
        <taxon>Pterygota</taxon>
        <taxon>Neoptera</taxon>
        <taxon>Polyneoptera</taxon>
        <taxon>Orthoptera</taxon>
        <taxon>Ensifera</taxon>
        <taxon>Gryllidea</taxon>
        <taxon>Grylloidea</taxon>
        <taxon>Gryllidae</taxon>
        <taxon>Gryllinae</taxon>
        <taxon>Gryllus</taxon>
    </lineage>
</organism>
<reference evidence="6 7" key="1">
    <citation type="submission" date="2024-03" db="EMBL/GenBank/DDBJ databases">
        <title>The genome assembly and annotation of the cricket Gryllus longicercus Weissman &amp; Gray.</title>
        <authorList>
            <person name="Szrajer S."/>
            <person name="Gray D."/>
            <person name="Ylla G."/>
        </authorList>
    </citation>
    <scope>NUCLEOTIDE SEQUENCE [LARGE SCALE GENOMIC DNA]</scope>
    <source>
        <strain evidence="6">DAG 2021-001</strain>
        <tissue evidence="6">Whole body minus gut</tissue>
    </source>
</reference>
<dbReference type="Pfam" id="PF10242">
    <property type="entry name" value="L_HMGIC_fpl"/>
    <property type="match status" value="1"/>
</dbReference>
<feature type="transmembrane region" description="Helical" evidence="5">
    <location>
        <begin position="180"/>
        <end position="203"/>
    </location>
</feature>
<evidence type="ECO:0000313" key="6">
    <source>
        <dbReference type="EMBL" id="KAK7872680.1"/>
    </source>
</evidence>
<dbReference type="GO" id="GO:0007605">
    <property type="term" value="P:sensory perception of sound"/>
    <property type="evidence" value="ECO:0007669"/>
    <property type="project" value="TreeGrafter"/>
</dbReference>
<evidence type="ECO:0000256" key="5">
    <source>
        <dbReference type="SAM" id="Phobius"/>
    </source>
</evidence>
<keyword evidence="3 5" id="KW-1133">Transmembrane helix</keyword>
<evidence type="ECO:0000256" key="2">
    <source>
        <dbReference type="ARBA" id="ARBA00022692"/>
    </source>
</evidence>
<dbReference type="EMBL" id="JAZDUA010000021">
    <property type="protein sequence ID" value="KAK7872680.1"/>
    <property type="molecule type" value="Genomic_DNA"/>
</dbReference>
<keyword evidence="2 5" id="KW-0812">Transmembrane</keyword>
<evidence type="ECO:0000256" key="4">
    <source>
        <dbReference type="ARBA" id="ARBA00023136"/>
    </source>
</evidence>
<dbReference type="AlphaFoldDB" id="A0AAN9VWB4"/>